<evidence type="ECO:0000256" key="2">
    <source>
        <dbReference type="ARBA" id="ARBA00005135"/>
    </source>
</evidence>
<evidence type="ECO:0000256" key="10">
    <source>
        <dbReference type="ARBA" id="ARBA00031693"/>
    </source>
</evidence>
<dbReference type="Pfam" id="PF00702">
    <property type="entry name" value="Hydrolase"/>
    <property type="match status" value="1"/>
</dbReference>
<protein>
    <recommendedName>
        <fullName evidence="4">phosphoserine phosphatase</fullName>
        <ecNumber evidence="4">3.1.3.3</ecNumber>
    </recommendedName>
    <alternativeName>
        <fullName evidence="10">O-phosphoserine phosphohydrolase</fullName>
    </alternativeName>
</protein>
<comment type="pathway">
    <text evidence="2">Amino-acid biosynthesis; L-serine biosynthesis; L-serine from 3-phospho-D-glycerate: step 3/3.</text>
</comment>
<dbReference type="InterPro" id="IPR050582">
    <property type="entry name" value="HAD-like_SerB"/>
</dbReference>
<gene>
    <name evidence="12" type="ordered locus">Mvol_0837</name>
</gene>
<dbReference type="SFLD" id="SFLDS00003">
    <property type="entry name" value="Haloacid_Dehalogenase"/>
    <property type="match status" value="1"/>
</dbReference>
<reference evidence="12 13" key="1">
    <citation type="submission" date="2010-05" db="EMBL/GenBank/DDBJ databases">
        <title>Complete sequence of Methanococcus voltae A3.</title>
        <authorList>
            <consortium name="US DOE Joint Genome Institute"/>
            <person name="Lucas S."/>
            <person name="Copeland A."/>
            <person name="Lapidus A."/>
            <person name="Cheng J.-F."/>
            <person name="Bruce D."/>
            <person name="Goodwin L."/>
            <person name="Pitluck S."/>
            <person name="Lowry S."/>
            <person name="Clum A."/>
            <person name="Land M."/>
            <person name="Hauser L."/>
            <person name="Kyrpides N."/>
            <person name="Mikhailova N."/>
            <person name="Whitman W.B."/>
            <person name="Woyke T."/>
        </authorList>
    </citation>
    <scope>NUCLEOTIDE SEQUENCE [LARGE SCALE GENOMIC DNA]</scope>
    <source>
        <strain evidence="13">ATCC BAA-1334 / A3</strain>
    </source>
</reference>
<dbReference type="UniPathway" id="UPA00135">
    <property type="reaction ID" value="UER00198"/>
</dbReference>
<evidence type="ECO:0000256" key="6">
    <source>
        <dbReference type="ARBA" id="ARBA00022723"/>
    </source>
</evidence>
<dbReference type="NCBIfam" id="TIGR01488">
    <property type="entry name" value="HAD-SF-IB"/>
    <property type="match status" value="1"/>
</dbReference>
<dbReference type="PANTHER" id="PTHR43344">
    <property type="entry name" value="PHOSPHOSERINE PHOSPHATASE"/>
    <property type="match status" value="1"/>
</dbReference>
<dbReference type="OrthoDB" id="10041at2157"/>
<dbReference type="FunCoup" id="D7DTN6">
    <property type="interactions" value="197"/>
</dbReference>
<dbReference type="SFLD" id="SFLDG01136">
    <property type="entry name" value="C1.6:_Phosphoserine_Phosphatas"/>
    <property type="match status" value="1"/>
</dbReference>
<keyword evidence="5" id="KW-0028">Amino-acid biosynthesis</keyword>
<dbReference type="EC" id="3.1.3.3" evidence="4"/>
<evidence type="ECO:0000256" key="1">
    <source>
        <dbReference type="ARBA" id="ARBA00001946"/>
    </source>
</evidence>
<evidence type="ECO:0000256" key="9">
    <source>
        <dbReference type="ARBA" id="ARBA00023299"/>
    </source>
</evidence>
<dbReference type="GO" id="GO:0006564">
    <property type="term" value="P:L-serine biosynthetic process"/>
    <property type="evidence" value="ECO:0007669"/>
    <property type="project" value="UniProtKB-KW"/>
</dbReference>
<evidence type="ECO:0000256" key="8">
    <source>
        <dbReference type="ARBA" id="ARBA00022842"/>
    </source>
</evidence>
<evidence type="ECO:0000313" key="12">
    <source>
        <dbReference type="EMBL" id="ADI36496.1"/>
    </source>
</evidence>
<keyword evidence="6" id="KW-0479">Metal-binding</keyword>
<organism evidence="12 13">
    <name type="scientific">Methanococcus voltae (strain ATCC BAA-1334 / A3)</name>
    <dbReference type="NCBI Taxonomy" id="456320"/>
    <lineage>
        <taxon>Archaea</taxon>
        <taxon>Methanobacteriati</taxon>
        <taxon>Methanobacteriota</taxon>
        <taxon>Methanomada group</taxon>
        <taxon>Methanococci</taxon>
        <taxon>Methanococcales</taxon>
        <taxon>Methanococcaceae</taxon>
        <taxon>Methanococcus</taxon>
    </lineage>
</organism>
<evidence type="ECO:0000256" key="7">
    <source>
        <dbReference type="ARBA" id="ARBA00022801"/>
    </source>
</evidence>
<evidence type="ECO:0000313" key="13">
    <source>
        <dbReference type="Proteomes" id="UP000007722"/>
    </source>
</evidence>
<dbReference type="NCBIfam" id="TIGR00338">
    <property type="entry name" value="serB"/>
    <property type="match status" value="1"/>
</dbReference>
<dbReference type="Gene3D" id="3.40.50.1000">
    <property type="entry name" value="HAD superfamily/HAD-like"/>
    <property type="match status" value="1"/>
</dbReference>
<dbReference type="InParanoid" id="D7DTN6"/>
<keyword evidence="7 12" id="KW-0378">Hydrolase</keyword>
<dbReference type="PANTHER" id="PTHR43344:SF2">
    <property type="entry name" value="PHOSPHOSERINE PHOSPHATASE"/>
    <property type="match status" value="1"/>
</dbReference>
<dbReference type="SFLD" id="SFLDG01137">
    <property type="entry name" value="C1.6.1:_Phosphoserine_Phosphat"/>
    <property type="match status" value="1"/>
</dbReference>
<evidence type="ECO:0000256" key="5">
    <source>
        <dbReference type="ARBA" id="ARBA00022605"/>
    </source>
</evidence>
<dbReference type="STRING" id="456320.Mvol_0837"/>
<name>D7DTN6_METV3</name>
<comment type="similarity">
    <text evidence="3">Belongs to the HAD-like hydrolase superfamily. SerB family.</text>
</comment>
<dbReference type="GO" id="GO:0036424">
    <property type="term" value="F:L-phosphoserine phosphatase activity"/>
    <property type="evidence" value="ECO:0007669"/>
    <property type="project" value="InterPro"/>
</dbReference>
<dbReference type="AlphaFoldDB" id="D7DTN6"/>
<keyword evidence="9" id="KW-0718">Serine biosynthesis</keyword>
<dbReference type="SFLD" id="SFLDG01129">
    <property type="entry name" value="C1.5:_HAD__Beta-PGM__Phosphata"/>
    <property type="match status" value="1"/>
</dbReference>
<dbReference type="GO" id="GO:0005737">
    <property type="term" value="C:cytoplasm"/>
    <property type="evidence" value="ECO:0007669"/>
    <property type="project" value="TreeGrafter"/>
</dbReference>
<dbReference type="KEGG" id="mvo:Mvol_0837"/>
<evidence type="ECO:0000256" key="11">
    <source>
        <dbReference type="PIRSR" id="PIRSR604469-1"/>
    </source>
</evidence>
<feature type="active site" description="Proton donor" evidence="11">
    <location>
        <position position="32"/>
    </location>
</feature>
<sequence>MNDNKQEKNINDNTKDEKKPCSKRKIILFDLDSTLIDCEVIDELGRLNNVEKEVEQITKDAMDGKLEFEQALEKRVQLLKGLSEKQILEFLESIQLMNGAKETLFKLKENGYITGVVSGGFTFATERIKDVLNLDYQFANELVYKDGKLTGEVIKNVSSKLAKGEILTKIAEKENIDLKDTVVVGDGANDISMFNIAGLGIAFCAKPILKDRADYCIDEKDLSNILKILKIE</sequence>
<dbReference type="eggNOG" id="arCOG01158">
    <property type="taxonomic scope" value="Archaea"/>
</dbReference>
<dbReference type="InterPro" id="IPR004469">
    <property type="entry name" value="PSP"/>
</dbReference>
<keyword evidence="8" id="KW-0460">Magnesium</keyword>
<dbReference type="InterPro" id="IPR023214">
    <property type="entry name" value="HAD_sf"/>
</dbReference>
<dbReference type="EMBL" id="CP002057">
    <property type="protein sequence ID" value="ADI36496.1"/>
    <property type="molecule type" value="Genomic_DNA"/>
</dbReference>
<comment type="cofactor">
    <cofactor evidence="1">
        <name>Mg(2+)</name>
        <dbReference type="ChEBI" id="CHEBI:18420"/>
    </cofactor>
</comment>
<feature type="active site" description="Nucleophile" evidence="11">
    <location>
        <position position="30"/>
    </location>
</feature>
<keyword evidence="13" id="KW-1185">Reference proteome</keyword>
<proteinExistence type="inferred from homology"/>
<dbReference type="Proteomes" id="UP000007722">
    <property type="component" value="Chromosome"/>
</dbReference>
<dbReference type="HOGENOM" id="CLU_036368_4_3_2"/>
<dbReference type="SUPFAM" id="SSF56784">
    <property type="entry name" value="HAD-like"/>
    <property type="match status" value="1"/>
</dbReference>
<dbReference type="SFLD" id="SFLDF00029">
    <property type="entry name" value="phosphoserine_phosphatase"/>
    <property type="match status" value="1"/>
</dbReference>
<accession>D7DTN6</accession>
<evidence type="ECO:0000256" key="4">
    <source>
        <dbReference type="ARBA" id="ARBA00012640"/>
    </source>
</evidence>
<evidence type="ECO:0000256" key="3">
    <source>
        <dbReference type="ARBA" id="ARBA00009184"/>
    </source>
</evidence>
<dbReference type="InterPro" id="IPR036412">
    <property type="entry name" value="HAD-like_sf"/>
</dbReference>
<dbReference type="GO" id="GO:0000287">
    <property type="term" value="F:magnesium ion binding"/>
    <property type="evidence" value="ECO:0007669"/>
    <property type="project" value="TreeGrafter"/>
</dbReference>